<dbReference type="Proteomes" id="UP000663862">
    <property type="component" value="Unassembled WGS sequence"/>
</dbReference>
<evidence type="ECO:0000313" key="2">
    <source>
        <dbReference type="Proteomes" id="UP000663862"/>
    </source>
</evidence>
<proteinExistence type="predicted"/>
<comment type="caution">
    <text evidence="1">The sequence shown here is derived from an EMBL/GenBank/DDBJ whole genome shotgun (WGS) entry which is preliminary data.</text>
</comment>
<dbReference type="AlphaFoldDB" id="A0A821FP66"/>
<sequence>MKDFSTLFHKLWDDCFADTAITNITPIVGSKRLHNLHDYLVKKKPDRLMLTMQKQCPTTTPTTTDISNGNDHKILNNPSVDEGRENVGHCVHNDHVIPYCRHLDNKEELELPSYSNYENTYITGINIL</sequence>
<dbReference type="EMBL" id="CAJOBQ010005460">
    <property type="protein sequence ID" value="CAF4656526.1"/>
    <property type="molecule type" value="Genomic_DNA"/>
</dbReference>
<protein>
    <submittedName>
        <fullName evidence="1">Uncharacterized protein</fullName>
    </submittedName>
</protein>
<accession>A0A821FP66</accession>
<reference evidence="1" key="1">
    <citation type="submission" date="2021-02" db="EMBL/GenBank/DDBJ databases">
        <authorList>
            <person name="Nowell W R."/>
        </authorList>
    </citation>
    <scope>NUCLEOTIDE SEQUENCE</scope>
</reference>
<name>A0A821FP66_9BILA</name>
<evidence type="ECO:0000313" key="1">
    <source>
        <dbReference type="EMBL" id="CAF4656526.1"/>
    </source>
</evidence>
<gene>
    <name evidence="1" type="ORF">TSG867_LOCUS31085</name>
</gene>
<organism evidence="1 2">
    <name type="scientific">Rotaria socialis</name>
    <dbReference type="NCBI Taxonomy" id="392032"/>
    <lineage>
        <taxon>Eukaryota</taxon>
        <taxon>Metazoa</taxon>
        <taxon>Spiralia</taxon>
        <taxon>Gnathifera</taxon>
        <taxon>Rotifera</taxon>
        <taxon>Eurotatoria</taxon>
        <taxon>Bdelloidea</taxon>
        <taxon>Philodinida</taxon>
        <taxon>Philodinidae</taxon>
        <taxon>Rotaria</taxon>
    </lineage>
</organism>